<dbReference type="GO" id="GO:0005737">
    <property type="term" value="C:cytoplasm"/>
    <property type="evidence" value="ECO:0007669"/>
    <property type="project" value="UniProtKB-SubCell"/>
</dbReference>
<keyword evidence="18" id="KW-1185">Reference proteome</keyword>
<evidence type="ECO:0000313" key="18">
    <source>
        <dbReference type="Proteomes" id="UP001634394"/>
    </source>
</evidence>
<gene>
    <name evidence="17" type="ORF">ACJMK2_019031</name>
</gene>
<evidence type="ECO:0000259" key="16">
    <source>
        <dbReference type="Pfam" id="PF02782"/>
    </source>
</evidence>
<feature type="non-terminal residue" evidence="17">
    <location>
        <position position="443"/>
    </location>
</feature>
<dbReference type="InterPro" id="IPR018484">
    <property type="entry name" value="FGGY_N"/>
</dbReference>
<dbReference type="InterPro" id="IPR000577">
    <property type="entry name" value="Carb_kinase_FGGY"/>
</dbReference>
<evidence type="ECO:0000259" key="15">
    <source>
        <dbReference type="Pfam" id="PF00370"/>
    </source>
</evidence>
<comment type="similarity">
    <text evidence="3 13">Belongs to the FGGY kinase family.</text>
</comment>
<dbReference type="PROSITE" id="PS00445">
    <property type="entry name" value="FGGY_KINASES_2"/>
    <property type="match status" value="1"/>
</dbReference>
<dbReference type="Proteomes" id="UP001634394">
    <property type="component" value="Unassembled WGS sequence"/>
</dbReference>
<comment type="function">
    <text evidence="11">Skin-specific kinase that plays a key role in glycerol metabolism, catalyzing its phosphorylation to produce sn-glycerol 3-phosphate. Involved in skin-specific regulation of sterol regulatory element-binding protein (SREBP) processing and lipid biosynthesis.</text>
</comment>
<dbReference type="GO" id="GO:0005524">
    <property type="term" value="F:ATP binding"/>
    <property type="evidence" value="ECO:0007669"/>
    <property type="project" value="UniProtKB-KW"/>
</dbReference>
<comment type="subcellular location">
    <subcellularLocation>
        <location evidence="1">Cytoplasm</location>
    </subcellularLocation>
</comment>
<keyword evidence="9" id="KW-0067">ATP-binding</keyword>
<dbReference type="InterPro" id="IPR018483">
    <property type="entry name" value="Carb_kinase_FGGY_CS"/>
</dbReference>
<evidence type="ECO:0000256" key="9">
    <source>
        <dbReference type="ARBA" id="ARBA00022840"/>
    </source>
</evidence>
<keyword evidence="5" id="KW-0963">Cytoplasm</keyword>
<dbReference type="AlphaFoldDB" id="A0ABD3UF56"/>
<dbReference type="EMBL" id="JBJQND010000016">
    <property type="protein sequence ID" value="KAL3848154.1"/>
    <property type="molecule type" value="Genomic_DNA"/>
</dbReference>
<evidence type="ECO:0000256" key="8">
    <source>
        <dbReference type="ARBA" id="ARBA00022777"/>
    </source>
</evidence>
<dbReference type="FunFam" id="3.30.420.40:FF:000102">
    <property type="entry name" value="Putative glycerol kinase 5"/>
    <property type="match status" value="1"/>
</dbReference>
<evidence type="ECO:0000256" key="10">
    <source>
        <dbReference type="ARBA" id="ARBA00033026"/>
    </source>
</evidence>
<evidence type="ECO:0000256" key="6">
    <source>
        <dbReference type="ARBA" id="ARBA00022679"/>
    </source>
</evidence>
<feature type="domain" description="Carbohydrate kinase FGGY N-terminal" evidence="15">
    <location>
        <begin position="28"/>
        <end position="290"/>
    </location>
</feature>
<feature type="region of interest" description="Disordered" evidence="14">
    <location>
        <begin position="1"/>
        <end position="22"/>
    </location>
</feature>
<feature type="domain" description="Carbohydrate kinase FGGY C-terminal" evidence="16">
    <location>
        <begin position="300"/>
        <end position="432"/>
    </location>
</feature>
<dbReference type="InterPro" id="IPR037444">
    <property type="entry name" value="GK5"/>
</dbReference>
<dbReference type="Gene3D" id="3.30.420.40">
    <property type="match status" value="2"/>
</dbReference>
<dbReference type="Pfam" id="PF00370">
    <property type="entry name" value="FGGY_N"/>
    <property type="match status" value="1"/>
</dbReference>
<dbReference type="PANTHER" id="PTHR10196">
    <property type="entry name" value="SUGAR KINASE"/>
    <property type="match status" value="1"/>
</dbReference>
<evidence type="ECO:0000256" key="5">
    <source>
        <dbReference type="ARBA" id="ARBA00022490"/>
    </source>
</evidence>
<organism evidence="17 18">
    <name type="scientific">Sinanodonta woodiana</name>
    <name type="common">Chinese pond mussel</name>
    <name type="synonym">Anodonta woodiana</name>
    <dbReference type="NCBI Taxonomy" id="1069815"/>
    <lineage>
        <taxon>Eukaryota</taxon>
        <taxon>Metazoa</taxon>
        <taxon>Spiralia</taxon>
        <taxon>Lophotrochozoa</taxon>
        <taxon>Mollusca</taxon>
        <taxon>Bivalvia</taxon>
        <taxon>Autobranchia</taxon>
        <taxon>Heteroconchia</taxon>
        <taxon>Palaeoheterodonta</taxon>
        <taxon>Unionida</taxon>
        <taxon>Unionoidea</taxon>
        <taxon>Unionidae</taxon>
        <taxon>Unioninae</taxon>
        <taxon>Sinanodonta</taxon>
    </lineage>
</organism>
<evidence type="ECO:0000256" key="7">
    <source>
        <dbReference type="ARBA" id="ARBA00022741"/>
    </source>
</evidence>
<name>A0ABD3UF56_SINWO</name>
<dbReference type="SUPFAM" id="SSF53067">
    <property type="entry name" value="Actin-like ATPase domain"/>
    <property type="match status" value="2"/>
</dbReference>
<evidence type="ECO:0000256" key="11">
    <source>
        <dbReference type="ARBA" id="ARBA00045165"/>
    </source>
</evidence>
<keyword evidence="8 13" id="KW-0418">Kinase</keyword>
<evidence type="ECO:0000313" key="17">
    <source>
        <dbReference type="EMBL" id="KAL3848154.1"/>
    </source>
</evidence>
<dbReference type="Pfam" id="PF02782">
    <property type="entry name" value="FGGY_C"/>
    <property type="match status" value="1"/>
</dbReference>
<dbReference type="InterPro" id="IPR043129">
    <property type="entry name" value="ATPase_NBD"/>
</dbReference>
<dbReference type="InterPro" id="IPR018485">
    <property type="entry name" value="FGGY_C"/>
</dbReference>
<dbReference type="PANTHER" id="PTHR10196:SF68">
    <property type="entry name" value="GLYCEROL KINASE 5-RELATED"/>
    <property type="match status" value="1"/>
</dbReference>
<proteinExistence type="inferred from homology"/>
<keyword evidence="6 13" id="KW-0808">Transferase</keyword>
<evidence type="ECO:0000256" key="4">
    <source>
        <dbReference type="ARBA" id="ARBA00012099"/>
    </source>
</evidence>
<evidence type="ECO:0000256" key="12">
    <source>
        <dbReference type="ARBA" id="ARBA00047192"/>
    </source>
</evidence>
<dbReference type="CDD" id="cd07793">
    <property type="entry name" value="ASKHA_NBD_FGGY_GK5-like"/>
    <property type="match status" value="1"/>
</dbReference>
<evidence type="ECO:0000256" key="2">
    <source>
        <dbReference type="ARBA" id="ARBA00005190"/>
    </source>
</evidence>
<evidence type="ECO:0000256" key="3">
    <source>
        <dbReference type="ARBA" id="ARBA00009156"/>
    </source>
</evidence>
<evidence type="ECO:0000256" key="13">
    <source>
        <dbReference type="RuleBase" id="RU003733"/>
    </source>
</evidence>
<reference evidence="17 18" key="1">
    <citation type="submission" date="2024-11" db="EMBL/GenBank/DDBJ databases">
        <title>Chromosome-level genome assembly of the freshwater bivalve Anodonta woodiana.</title>
        <authorList>
            <person name="Chen X."/>
        </authorList>
    </citation>
    <scope>NUCLEOTIDE SEQUENCE [LARGE SCALE GENOMIC DNA]</scope>
    <source>
        <strain evidence="17">MN2024</strain>
        <tissue evidence="17">Gills</tissue>
    </source>
</reference>
<protein>
    <recommendedName>
        <fullName evidence="12">Glycerol kinase 5</fullName>
        <ecNumber evidence="4">2.7.1.30</ecNumber>
    </recommendedName>
    <alternativeName>
        <fullName evidence="10">ATP:glycerol 3-phosphotransferase 5</fullName>
    </alternativeName>
</protein>
<comment type="caution">
    <text evidence="17">The sequence shown here is derived from an EMBL/GenBank/DDBJ whole genome shotgun (WGS) entry which is preliminary data.</text>
</comment>
<sequence length="443" mass="49272">MEDVQDADSGATNLPKEENKEPVPKKMYVISVDVGTTSVRSHVYTQQGTIKGTSSRKIEIITPEPGMTEMDPEVLYTQVVDCVKESIQASGLVVGDITCMGITTQRNTFTMWDRETGQLYHNFLTWQDLRARNYVKEWNESYTLRALNNGSKFLHLLTRKKRYLAASVLKFMSAQVTLRLIWLLDNVNQLRQRACDGFVMFGCIETWLLWKLTKGKVHATDYSCASSTGLFDPFQIEWSTIVCNLVNIPMSVFPEVMDTSGYFGSTDSSIFGNEIPITAVAGDQTAAMFGECCFDIGDIKCTMGTGTFIDVNTGSKPHASIAGLYPLIGWKIGDEITYVAEGKSNDTGITIEWGKSLGFFEDVNDIDQLVQSVPDTDGVYFISAFSGLQAPINDDKATSLIIGMQPTTTKAHIVRAMMESIAFRFKLLYETVLLETKLPLSHI</sequence>
<comment type="pathway">
    <text evidence="2">Polyol metabolism; glycerol degradation via glycerol kinase pathway; sn-glycerol 3-phosphate from glycerol: step 1/1.</text>
</comment>
<dbReference type="EC" id="2.7.1.30" evidence="4"/>
<evidence type="ECO:0000256" key="1">
    <source>
        <dbReference type="ARBA" id="ARBA00004496"/>
    </source>
</evidence>
<keyword evidence="7" id="KW-0547">Nucleotide-binding</keyword>
<evidence type="ECO:0000256" key="14">
    <source>
        <dbReference type="SAM" id="MobiDB-lite"/>
    </source>
</evidence>
<dbReference type="PIRSF" id="PIRSF000538">
    <property type="entry name" value="GlpK"/>
    <property type="match status" value="1"/>
</dbReference>
<accession>A0ABD3UF56</accession>
<dbReference type="GO" id="GO:0004370">
    <property type="term" value="F:glycerol kinase activity"/>
    <property type="evidence" value="ECO:0007669"/>
    <property type="project" value="UniProtKB-EC"/>
</dbReference>